<reference evidence="2" key="1">
    <citation type="journal article" date="2019" name="Int. J. Syst. Evol. Microbiol.">
        <title>The Global Catalogue of Microorganisms (GCM) 10K type strain sequencing project: providing services to taxonomists for standard genome sequencing and annotation.</title>
        <authorList>
            <consortium name="The Broad Institute Genomics Platform"/>
            <consortium name="The Broad Institute Genome Sequencing Center for Infectious Disease"/>
            <person name="Wu L."/>
            <person name="Ma J."/>
        </authorList>
    </citation>
    <scope>NUCLEOTIDE SEQUENCE [LARGE SCALE GENOMIC DNA]</scope>
    <source>
        <strain evidence="2">CGMCC 4.5798</strain>
    </source>
</reference>
<dbReference type="InterPro" id="IPR039498">
    <property type="entry name" value="NTP_transf_5"/>
</dbReference>
<dbReference type="EMBL" id="JBHSMZ010000026">
    <property type="protein sequence ID" value="MFC5552269.1"/>
    <property type="molecule type" value="Genomic_DNA"/>
</dbReference>
<keyword evidence="2" id="KW-1185">Reference proteome</keyword>
<evidence type="ECO:0000313" key="2">
    <source>
        <dbReference type="Proteomes" id="UP001596086"/>
    </source>
</evidence>
<gene>
    <name evidence="1" type="ORF">ACFPO9_27450</name>
</gene>
<dbReference type="RefSeq" id="WP_379777563.1">
    <property type="nucleotide sequence ID" value="NZ_JBHSMZ010000026.1"/>
</dbReference>
<evidence type="ECO:0000313" key="1">
    <source>
        <dbReference type="EMBL" id="MFC5552269.1"/>
    </source>
</evidence>
<organism evidence="1 2">
    <name type="scientific">Massilia aerilata</name>
    <dbReference type="NCBI Taxonomy" id="453817"/>
    <lineage>
        <taxon>Bacteria</taxon>
        <taxon>Pseudomonadati</taxon>
        <taxon>Pseudomonadota</taxon>
        <taxon>Betaproteobacteria</taxon>
        <taxon>Burkholderiales</taxon>
        <taxon>Oxalobacteraceae</taxon>
        <taxon>Telluria group</taxon>
        <taxon>Massilia</taxon>
    </lineage>
</organism>
<proteinExistence type="predicted"/>
<dbReference type="Proteomes" id="UP001596086">
    <property type="component" value="Unassembled WGS sequence"/>
</dbReference>
<comment type="caution">
    <text evidence="1">The sequence shown here is derived from an EMBL/GenBank/DDBJ whole genome shotgun (WGS) entry which is preliminary data.</text>
</comment>
<sequence length="367" mass="40334">MSILLLALRSPGQIASFSLADWNLLLRQSTSANLTPTLLATIEEAGTLDQVPHQARAQLDWSRALATRHRQAVGFEVDCIQSALRPTGLPLILLKGAAYTMAGLRAGEGRLYGDIDILVPKSRLDEVESALMLHGWASTHHDAYDQRYYREWMHELPPMHHVRRQTNIDVHHAIVPETAAARPDPAKLRAAAVTVADAGDGLPPVQVLAPHDMVLHSAVHLFSDGEFKHGLRDLFDIHRLLLEFGGQAGFWAGLAPRARALELERPLFYALRYAVRLFNTPVPDTVLADAGSGGGSPGRALLALMDRLFLRGLAPAHPSCADALTPLALSMLYVRGNWLRMPPLLLSRHLFHKAFITPRVDAGQVQQ</sequence>
<protein>
    <submittedName>
        <fullName evidence="1">Nucleotidyltransferase family protein</fullName>
    </submittedName>
</protein>
<name>A0ABW0S5C8_9BURK</name>
<accession>A0ABW0S5C8</accession>
<dbReference type="Pfam" id="PF14907">
    <property type="entry name" value="NTP_transf_5"/>
    <property type="match status" value="1"/>
</dbReference>